<evidence type="ECO:0000256" key="1">
    <source>
        <dbReference type="SAM" id="MobiDB-lite"/>
    </source>
</evidence>
<evidence type="ECO:0000313" key="3">
    <source>
        <dbReference type="Proteomes" id="UP000619761"/>
    </source>
</evidence>
<feature type="region of interest" description="Disordered" evidence="1">
    <location>
        <begin position="28"/>
        <end position="59"/>
    </location>
</feature>
<proteinExistence type="predicted"/>
<dbReference type="Gene3D" id="2.40.70.10">
    <property type="entry name" value="Acid Proteases"/>
    <property type="match status" value="1"/>
</dbReference>
<reference evidence="3" key="1">
    <citation type="journal article" date="2019" name="Int. J. Syst. Evol. Microbiol.">
        <title>The Global Catalogue of Microorganisms (GCM) 10K type strain sequencing project: providing services to taxonomists for standard genome sequencing and annotation.</title>
        <authorList>
            <consortium name="The Broad Institute Genomics Platform"/>
            <consortium name="The Broad Institute Genome Sequencing Center for Infectious Disease"/>
            <person name="Wu L."/>
            <person name="Ma J."/>
        </authorList>
    </citation>
    <scope>NUCLEOTIDE SEQUENCE [LARGE SCALE GENOMIC DNA]</scope>
    <source>
        <strain evidence="3">KCTC 32239</strain>
    </source>
</reference>
<feature type="compositionally biased region" description="Polar residues" evidence="1">
    <location>
        <begin position="49"/>
        <end position="59"/>
    </location>
</feature>
<sequence>MLIVLAAFALGFVVSEYRHQKLAEQDSHAAPGAQFSVPKPSTKPALNEVPSSTPDTGSFTPDEKMIEPFLWEKIEQLIARSQFDDAIRLLQTQMGEPKNAARAWLTLASIYKKQSQPLAAVDAWFRYVKLEMDDQKINKALGDIKIYLLQLKDTPVLINNDYSWLLAQFDELLKYNPNDGDLHLILAALLVQLNDDYQAQYHALMAVNDPRAQKKAEVILAQLNGTNTPEEISIPLIRHGNQYLVNVYIEGNSAKLLLDTGASLSGLSASYTAKYPSLIKATKPIRLNTASGAHDSFLFTVNSIAIEDMVFNQHILTQLPMDNSQGFDGLLGVDILGRFDFFIDQNSAVLRLKARKQ</sequence>
<dbReference type="InterPro" id="IPR034122">
    <property type="entry name" value="Retropepsin-like_bacterial"/>
</dbReference>
<dbReference type="EMBL" id="BMYZ01000001">
    <property type="protein sequence ID" value="GGY65591.1"/>
    <property type="molecule type" value="Genomic_DNA"/>
</dbReference>
<keyword evidence="3" id="KW-1185">Reference proteome</keyword>
<dbReference type="CDD" id="cd05483">
    <property type="entry name" value="retropepsin_like_bacteria"/>
    <property type="match status" value="1"/>
</dbReference>
<name>A0ABQ3ATI9_9GAMM</name>
<gene>
    <name evidence="2" type="ORF">GCM10011613_06830</name>
</gene>
<dbReference type="SUPFAM" id="SSF50630">
    <property type="entry name" value="Acid proteases"/>
    <property type="match status" value="1"/>
</dbReference>
<evidence type="ECO:0000313" key="2">
    <source>
        <dbReference type="EMBL" id="GGY65591.1"/>
    </source>
</evidence>
<dbReference type="SUPFAM" id="SSF48452">
    <property type="entry name" value="TPR-like"/>
    <property type="match status" value="1"/>
</dbReference>
<dbReference type="RefSeq" id="WP_189416066.1">
    <property type="nucleotide sequence ID" value="NZ_BMYZ01000001.1"/>
</dbReference>
<comment type="caution">
    <text evidence="2">The sequence shown here is derived from an EMBL/GenBank/DDBJ whole genome shotgun (WGS) entry which is preliminary data.</text>
</comment>
<evidence type="ECO:0008006" key="4">
    <source>
        <dbReference type="Google" id="ProtNLM"/>
    </source>
</evidence>
<protein>
    <recommendedName>
        <fullName evidence="4">Peptidase A2 domain-containing protein</fullName>
    </recommendedName>
</protein>
<dbReference type="InterPro" id="IPR011990">
    <property type="entry name" value="TPR-like_helical_dom_sf"/>
</dbReference>
<organism evidence="2 3">
    <name type="scientific">Cellvibrio zantedeschiae</name>
    <dbReference type="NCBI Taxonomy" id="1237077"/>
    <lineage>
        <taxon>Bacteria</taxon>
        <taxon>Pseudomonadati</taxon>
        <taxon>Pseudomonadota</taxon>
        <taxon>Gammaproteobacteria</taxon>
        <taxon>Cellvibrionales</taxon>
        <taxon>Cellvibrionaceae</taxon>
        <taxon>Cellvibrio</taxon>
    </lineage>
</organism>
<dbReference type="Gene3D" id="1.25.40.10">
    <property type="entry name" value="Tetratricopeptide repeat domain"/>
    <property type="match status" value="1"/>
</dbReference>
<dbReference type="Pfam" id="PF13975">
    <property type="entry name" value="gag-asp_proteas"/>
    <property type="match status" value="1"/>
</dbReference>
<dbReference type="Proteomes" id="UP000619761">
    <property type="component" value="Unassembled WGS sequence"/>
</dbReference>
<dbReference type="InterPro" id="IPR021109">
    <property type="entry name" value="Peptidase_aspartic_dom_sf"/>
</dbReference>
<accession>A0ABQ3ATI9</accession>